<keyword evidence="8" id="KW-1185">Reference proteome</keyword>
<dbReference type="Ensembl" id="ENSOSIT00000008906.1">
    <property type="protein sequence ID" value="ENSOSIP00000008353.1"/>
    <property type="gene ID" value="ENSOSIG00000001221.1"/>
</dbReference>
<dbReference type="GO" id="GO:0030182">
    <property type="term" value="P:neuron differentiation"/>
    <property type="evidence" value="ECO:0007669"/>
    <property type="project" value="TreeGrafter"/>
</dbReference>
<keyword evidence="5" id="KW-1133">Transmembrane helix</keyword>
<organism evidence="7 8">
    <name type="scientific">Oryzias sinensis</name>
    <name type="common">Chinese medaka</name>
    <dbReference type="NCBI Taxonomy" id="183150"/>
    <lineage>
        <taxon>Eukaryota</taxon>
        <taxon>Metazoa</taxon>
        <taxon>Chordata</taxon>
        <taxon>Craniata</taxon>
        <taxon>Vertebrata</taxon>
        <taxon>Euteleostomi</taxon>
        <taxon>Actinopterygii</taxon>
        <taxon>Neopterygii</taxon>
        <taxon>Teleostei</taxon>
        <taxon>Neoteleostei</taxon>
        <taxon>Acanthomorphata</taxon>
        <taxon>Ovalentaria</taxon>
        <taxon>Atherinomorphae</taxon>
        <taxon>Beloniformes</taxon>
        <taxon>Adrianichthyidae</taxon>
        <taxon>Oryziinae</taxon>
        <taxon>Oryzias</taxon>
    </lineage>
</organism>
<dbReference type="InterPro" id="IPR000873">
    <property type="entry name" value="AMP-dep_synth/lig_dom"/>
</dbReference>
<dbReference type="Gene3D" id="3.40.50.12780">
    <property type="entry name" value="N-terminal domain of ligase-like"/>
    <property type="match status" value="1"/>
</dbReference>
<dbReference type="PROSITE" id="PS00455">
    <property type="entry name" value="AMP_BINDING"/>
    <property type="match status" value="1"/>
</dbReference>
<keyword evidence="2" id="KW-0276">Fatty acid metabolism</keyword>
<dbReference type="InterPro" id="IPR020845">
    <property type="entry name" value="AMP-binding_CS"/>
</dbReference>
<keyword evidence="5" id="KW-0812">Transmembrane</keyword>
<dbReference type="Proteomes" id="UP000694383">
    <property type="component" value="Unplaced"/>
</dbReference>
<dbReference type="GeneTree" id="ENSGT00940000155954"/>
<dbReference type="PANTHER" id="PTHR43272">
    <property type="entry name" value="LONG-CHAIN-FATTY-ACID--COA LIGASE"/>
    <property type="match status" value="1"/>
</dbReference>
<dbReference type="GO" id="GO:0004467">
    <property type="term" value="F:long-chain fatty acid-CoA ligase activity"/>
    <property type="evidence" value="ECO:0007669"/>
    <property type="project" value="UniProtKB-EC"/>
</dbReference>
<feature type="transmembrane region" description="Helical" evidence="5">
    <location>
        <begin position="12"/>
        <end position="33"/>
    </location>
</feature>
<evidence type="ECO:0000256" key="2">
    <source>
        <dbReference type="ARBA" id="ARBA00022832"/>
    </source>
</evidence>
<accession>A0A8C7X727</accession>
<evidence type="ECO:0000256" key="5">
    <source>
        <dbReference type="SAM" id="Phobius"/>
    </source>
</evidence>
<dbReference type="GO" id="GO:0005783">
    <property type="term" value="C:endoplasmic reticulum"/>
    <property type="evidence" value="ECO:0007669"/>
    <property type="project" value="TreeGrafter"/>
</dbReference>
<dbReference type="SUPFAM" id="SSF56801">
    <property type="entry name" value="Acetyl-CoA synthetase-like"/>
    <property type="match status" value="1"/>
</dbReference>
<feature type="domain" description="AMP-dependent synthetase/ligase" evidence="6">
    <location>
        <begin position="118"/>
        <end position="533"/>
    </location>
</feature>
<reference evidence="7" key="2">
    <citation type="submission" date="2025-09" db="UniProtKB">
        <authorList>
            <consortium name="Ensembl"/>
        </authorList>
    </citation>
    <scope>IDENTIFICATION</scope>
</reference>
<proteinExistence type="predicted"/>
<dbReference type="InterPro" id="IPR042099">
    <property type="entry name" value="ANL_N_sf"/>
</dbReference>
<evidence type="ECO:0000256" key="3">
    <source>
        <dbReference type="ARBA" id="ARBA00023098"/>
    </source>
</evidence>
<sequence>MKMKEDINPVLLQVFRSVVWVYSVITFLPWYFFSGTGSNLERARRIKAYSVSGHPAGPYRAINSQEKLVALMEPGVNTLDKMFEYAARRFPMRDCLGTREVLSEEDELQPNGKVFKKVILGNYNWLSYEEAYLAAKCFGSGLAALNQRPHCNIAIFCETRAEWLVAAQACFMYNFPLVTLYATLGLKAIAHGLNETEVTHIITSKDLLQSRLKAILCDVPRLQYIIVVDQKPTSWPNIPKSIKVYNMDAVKEMGSKPENITADRRHPQPSDIAVIMYTSGSTGIPKGVMISHSNLIAGITGMAERIPNLNETDTYIGYLPLAHVLELSAELVSISHGCRIGYSSPHTLADQSTKIKKGSKGDASVLKPTLMASVPEIMDRIYKNVMTKVEEMSKFQKTLFALAYNYKMEQISKGYSTPLCDSLVFKRVRSLLGGNTRVLLSGGAPLSAATQRFMNVCMCCPVGQGYGLTETCGAGTISEDFRTFIPLNKGPVNTLEELIIDGFAPVGGYYSTDKPNPRGEILIGGPNVAMGYYKYEGKNQGDFFVDANGQRWFCTGDIGEFHPDGCLKIIDRKKDLVKLQAGEYVSLGKVEAVLKNCPLIDNICAYANSDQSYVISFVVPNHKQLMAVAEQMGIKGTWEEICNNPQMEKQVLCIITEAAISGKLERFEIPKKIRLSAEPWTPETGLVTDAFKLKRKELKTHYQEDIERMYGGK</sequence>
<name>A0A8C7X727_9TELE</name>
<protein>
    <recommendedName>
        <fullName evidence="4">long-chain-fatty-acid--CoA ligase</fullName>
        <ecNumber evidence="4">6.2.1.3</ecNumber>
    </recommendedName>
</protein>
<evidence type="ECO:0000256" key="4">
    <source>
        <dbReference type="ARBA" id="ARBA00026121"/>
    </source>
</evidence>
<dbReference type="GO" id="GO:0005811">
    <property type="term" value="C:lipid droplet"/>
    <property type="evidence" value="ECO:0007669"/>
    <property type="project" value="TreeGrafter"/>
</dbReference>
<dbReference type="AlphaFoldDB" id="A0A8C7X727"/>
<dbReference type="GO" id="GO:0035336">
    <property type="term" value="P:long-chain fatty-acyl-CoA metabolic process"/>
    <property type="evidence" value="ECO:0007669"/>
    <property type="project" value="TreeGrafter"/>
</dbReference>
<keyword evidence="1" id="KW-0436">Ligase</keyword>
<evidence type="ECO:0000313" key="7">
    <source>
        <dbReference type="Ensembl" id="ENSOSIP00000008353.1"/>
    </source>
</evidence>
<dbReference type="GO" id="GO:0005886">
    <property type="term" value="C:plasma membrane"/>
    <property type="evidence" value="ECO:0007669"/>
    <property type="project" value="TreeGrafter"/>
</dbReference>
<evidence type="ECO:0000256" key="1">
    <source>
        <dbReference type="ARBA" id="ARBA00022598"/>
    </source>
</evidence>
<keyword evidence="5" id="KW-0472">Membrane</keyword>
<dbReference type="Pfam" id="PF00501">
    <property type="entry name" value="AMP-binding"/>
    <property type="match status" value="1"/>
</dbReference>
<dbReference type="PANTHER" id="PTHR43272:SF13">
    <property type="entry name" value="FATTY ACID COA LIGASE ACSL3"/>
    <property type="match status" value="1"/>
</dbReference>
<dbReference type="EC" id="6.2.1.3" evidence="4"/>
<keyword evidence="3" id="KW-0443">Lipid metabolism</keyword>
<evidence type="ECO:0000313" key="8">
    <source>
        <dbReference type="Proteomes" id="UP000694383"/>
    </source>
</evidence>
<evidence type="ECO:0000259" key="6">
    <source>
        <dbReference type="Pfam" id="PF00501"/>
    </source>
</evidence>
<reference evidence="7" key="1">
    <citation type="submission" date="2025-08" db="UniProtKB">
        <authorList>
            <consortium name="Ensembl"/>
        </authorList>
    </citation>
    <scope>IDENTIFICATION</scope>
</reference>